<dbReference type="InterPro" id="IPR000524">
    <property type="entry name" value="Tscrpt_reg_HTH_GntR"/>
</dbReference>
<dbReference type="RefSeq" id="WP_047768633.1">
    <property type="nucleotide sequence ID" value="NZ_AZGM01000044.1"/>
</dbReference>
<keyword evidence="3" id="KW-0238">DNA-binding</keyword>
<keyword evidence="2" id="KW-0805">Transcription regulation</keyword>
<dbReference type="GO" id="GO:0003677">
    <property type="term" value="F:DNA binding"/>
    <property type="evidence" value="ECO:0007669"/>
    <property type="project" value="UniProtKB-KW"/>
</dbReference>
<sequence>MKKYEAVAEKIKKRIFDGTYQPRTLLPNQLELADEFNVSKITVKRALDYLESIGLLYKQSGLGTYVLGNISLMGENDSPVGAFQGLKSQLGDRVSSQVIKFEVTFPTKDLCRRLDIKETEPVYQIIRLRLLDKQPFIIEHSYMPVRLVPSLSEDVLEQSIYKYIHQKLQIKFGGAFRKINADRADQYDIKYLGAKKDTPILEVEQIVWTSNGQNIEYSRSRNLYNKRSYTVVETNYD</sequence>
<accession>A0A0R1XDL8</accession>
<evidence type="ECO:0000313" key="7">
    <source>
        <dbReference type="Proteomes" id="UP000051412"/>
    </source>
</evidence>
<dbReference type="PANTHER" id="PTHR44846:SF5">
    <property type="entry name" value="HTH-TYPE TRANSCRIPTIONAL REGULATOR GMUR"/>
    <property type="match status" value="1"/>
</dbReference>
<dbReference type="Proteomes" id="UP000051412">
    <property type="component" value="Unassembled WGS sequence"/>
</dbReference>
<dbReference type="SMART" id="SM00866">
    <property type="entry name" value="UTRA"/>
    <property type="match status" value="1"/>
</dbReference>
<dbReference type="Pfam" id="PF00392">
    <property type="entry name" value="GntR"/>
    <property type="match status" value="1"/>
</dbReference>
<comment type="caution">
    <text evidence="6">The sequence shown here is derived from an EMBL/GenBank/DDBJ whole genome shotgun (WGS) entry which is preliminary data.</text>
</comment>
<dbReference type="PROSITE" id="PS50949">
    <property type="entry name" value="HTH_GNTR"/>
    <property type="match status" value="1"/>
</dbReference>
<dbReference type="GO" id="GO:0045892">
    <property type="term" value="P:negative regulation of DNA-templated transcription"/>
    <property type="evidence" value="ECO:0007669"/>
    <property type="project" value="TreeGrafter"/>
</dbReference>
<protein>
    <submittedName>
        <fullName evidence="6">HTH-type transcriptional regulator GmuR</fullName>
    </submittedName>
</protein>
<dbReference type="InterPro" id="IPR050679">
    <property type="entry name" value="Bact_HTH_transcr_reg"/>
</dbReference>
<dbReference type="SMART" id="SM00345">
    <property type="entry name" value="HTH_GNTR"/>
    <property type="match status" value="1"/>
</dbReference>
<dbReference type="FunFam" id="3.40.1410.10:FF:000008">
    <property type="entry name" value="Transcriptional regulator, GntR family"/>
    <property type="match status" value="1"/>
</dbReference>
<dbReference type="InterPro" id="IPR028978">
    <property type="entry name" value="Chorismate_lyase_/UTRA_dom_sf"/>
</dbReference>
<keyword evidence="1" id="KW-0678">Repressor</keyword>
<dbReference type="Gene3D" id="1.10.10.10">
    <property type="entry name" value="Winged helix-like DNA-binding domain superfamily/Winged helix DNA-binding domain"/>
    <property type="match status" value="1"/>
</dbReference>
<dbReference type="AlphaFoldDB" id="A0A0R1XDL8"/>
<dbReference type="Gene3D" id="3.40.1410.10">
    <property type="entry name" value="Chorismate lyase-like"/>
    <property type="match status" value="1"/>
</dbReference>
<evidence type="ECO:0000313" key="6">
    <source>
        <dbReference type="EMBL" id="KRM28266.1"/>
    </source>
</evidence>
<dbReference type="InterPro" id="IPR036390">
    <property type="entry name" value="WH_DNA-bd_sf"/>
</dbReference>
<evidence type="ECO:0000256" key="2">
    <source>
        <dbReference type="ARBA" id="ARBA00023015"/>
    </source>
</evidence>
<feature type="domain" description="HTH gntR-type" evidence="5">
    <location>
        <begin position="1"/>
        <end position="69"/>
    </location>
</feature>
<dbReference type="InterPro" id="IPR036388">
    <property type="entry name" value="WH-like_DNA-bd_sf"/>
</dbReference>
<evidence type="ECO:0000256" key="3">
    <source>
        <dbReference type="ARBA" id="ARBA00023125"/>
    </source>
</evidence>
<gene>
    <name evidence="6" type="ORF">FD32_GL001762</name>
</gene>
<reference evidence="6 7" key="1">
    <citation type="journal article" date="2015" name="Genome Announc.">
        <title>Expanding the biotechnology potential of lactobacilli through comparative genomics of 213 strains and associated genera.</title>
        <authorList>
            <person name="Sun Z."/>
            <person name="Harris H.M."/>
            <person name="McCann A."/>
            <person name="Guo C."/>
            <person name="Argimon S."/>
            <person name="Zhang W."/>
            <person name="Yang X."/>
            <person name="Jeffery I.B."/>
            <person name="Cooney J.C."/>
            <person name="Kagawa T.F."/>
            <person name="Liu W."/>
            <person name="Song Y."/>
            <person name="Salvetti E."/>
            <person name="Wrobel A."/>
            <person name="Rasinkangas P."/>
            <person name="Parkhill J."/>
            <person name="Rea M.C."/>
            <person name="O'Sullivan O."/>
            <person name="Ritari J."/>
            <person name="Douillard F.P."/>
            <person name="Paul Ross R."/>
            <person name="Yang R."/>
            <person name="Briner A.E."/>
            <person name="Felis G.E."/>
            <person name="de Vos W.M."/>
            <person name="Barrangou R."/>
            <person name="Klaenhammer T.R."/>
            <person name="Caufield P.W."/>
            <person name="Cui Y."/>
            <person name="Zhang H."/>
            <person name="O'Toole P.W."/>
        </authorList>
    </citation>
    <scope>NUCLEOTIDE SEQUENCE [LARGE SCALE GENOMIC DNA]</scope>
    <source>
        <strain evidence="6 7">DSM 6035</strain>
    </source>
</reference>
<evidence type="ECO:0000256" key="1">
    <source>
        <dbReference type="ARBA" id="ARBA00022491"/>
    </source>
</evidence>
<dbReference type="SUPFAM" id="SSF46785">
    <property type="entry name" value="Winged helix' DNA-binding domain"/>
    <property type="match status" value="1"/>
</dbReference>
<dbReference type="PANTHER" id="PTHR44846">
    <property type="entry name" value="MANNOSYL-D-GLYCERATE TRANSPORT/METABOLISM SYSTEM REPRESSOR MNGR-RELATED"/>
    <property type="match status" value="1"/>
</dbReference>
<dbReference type="PRINTS" id="PR00035">
    <property type="entry name" value="HTHGNTR"/>
</dbReference>
<evidence type="ECO:0000256" key="4">
    <source>
        <dbReference type="ARBA" id="ARBA00023163"/>
    </source>
</evidence>
<dbReference type="EMBL" id="AZGM01000044">
    <property type="protein sequence ID" value="KRM28266.1"/>
    <property type="molecule type" value="Genomic_DNA"/>
</dbReference>
<dbReference type="InterPro" id="IPR011663">
    <property type="entry name" value="UTRA"/>
</dbReference>
<dbReference type="OrthoDB" id="9815017at2"/>
<dbReference type="PATRIC" id="fig|1423782.4.peg.1834"/>
<evidence type="ECO:0000259" key="5">
    <source>
        <dbReference type="PROSITE" id="PS50949"/>
    </source>
</evidence>
<name>A0A0R1XDL8_9LACO</name>
<dbReference type="SUPFAM" id="SSF64288">
    <property type="entry name" value="Chorismate lyase-like"/>
    <property type="match status" value="1"/>
</dbReference>
<dbReference type="GO" id="GO:0003700">
    <property type="term" value="F:DNA-binding transcription factor activity"/>
    <property type="evidence" value="ECO:0007669"/>
    <property type="project" value="InterPro"/>
</dbReference>
<dbReference type="Pfam" id="PF07702">
    <property type="entry name" value="UTRA"/>
    <property type="match status" value="1"/>
</dbReference>
<dbReference type="STRING" id="1423782.FD32_GL001762"/>
<keyword evidence="4" id="KW-0804">Transcription</keyword>
<keyword evidence="7" id="KW-1185">Reference proteome</keyword>
<dbReference type="CDD" id="cd07377">
    <property type="entry name" value="WHTH_GntR"/>
    <property type="match status" value="1"/>
</dbReference>
<proteinExistence type="predicted"/>
<organism evidence="6 7">
    <name type="scientific">Limosilactobacillus panis DSM 6035</name>
    <dbReference type="NCBI Taxonomy" id="1423782"/>
    <lineage>
        <taxon>Bacteria</taxon>
        <taxon>Bacillati</taxon>
        <taxon>Bacillota</taxon>
        <taxon>Bacilli</taxon>
        <taxon>Lactobacillales</taxon>
        <taxon>Lactobacillaceae</taxon>
        <taxon>Limosilactobacillus</taxon>
    </lineage>
</organism>